<evidence type="ECO:0000256" key="1">
    <source>
        <dbReference type="SAM" id="MobiDB-lite"/>
    </source>
</evidence>
<dbReference type="Pfam" id="PF02752">
    <property type="entry name" value="Arrestin_C"/>
    <property type="match status" value="1"/>
</dbReference>
<gene>
    <name evidence="3" type="ORF">EC973_000759</name>
</gene>
<feature type="compositionally biased region" description="Polar residues" evidence="1">
    <location>
        <begin position="387"/>
        <end position="405"/>
    </location>
</feature>
<organism evidence="3 4">
    <name type="scientific">Apophysomyces ossiformis</name>
    <dbReference type="NCBI Taxonomy" id="679940"/>
    <lineage>
        <taxon>Eukaryota</taxon>
        <taxon>Fungi</taxon>
        <taxon>Fungi incertae sedis</taxon>
        <taxon>Mucoromycota</taxon>
        <taxon>Mucoromycotina</taxon>
        <taxon>Mucoromycetes</taxon>
        <taxon>Mucorales</taxon>
        <taxon>Mucorineae</taxon>
        <taxon>Mucoraceae</taxon>
        <taxon>Apophysomyces</taxon>
    </lineage>
</organism>
<dbReference type="InterPro" id="IPR014756">
    <property type="entry name" value="Ig_E-set"/>
</dbReference>
<dbReference type="InterPro" id="IPR011022">
    <property type="entry name" value="Arrestin_C-like"/>
</dbReference>
<dbReference type="InterPro" id="IPR014752">
    <property type="entry name" value="Arrestin-like_C"/>
</dbReference>
<feature type="compositionally biased region" description="Polar residues" evidence="1">
    <location>
        <begin position="253"/>
        <end position="262"/>
    </location>
</feature>
<feature type="compositionally biased region" description="Low complexity" evidence="1">
    <location>
        <begin position="274"/>
        <end position="292"/>
    </location>
</feature>
<proteinExistence type="predicted"/>
<keyword evidence="4" id="KW-1185">Reference proteome</keyword>
<feature type="compositionally biased region" description="Polar residues" evidence="1">
    <location>
        <begin position="488"/>
        <end position="505"/>
    </location>
</feature>
<dbReference type="SUPFAM" id="SSF81296">
    <property type="entry name" value="E set domains"/>
    <property type="match status" value="1"/>
</dbReference>
<feature type="region of interest" description="Disordered" evidence="1">
    <location>
        <begin position="463"/>
        <end position="532"/>
    </location>
</feature>
<dbReference type="Proteomes" id="UP000605846">
    <property type="component" value="Unassembled WGS sequence"/>
</dbReference>
<feature type="region of interest" description="Disordered" evidence="1">
    <location>
        <begin position="361"/>
        <end position="415"/>
    </location>
</feature>
<evidence type="ECO:0000313" key="3">
    <source>
        <dbReference type="EMBL" id="KAF7724802.1"/>
    </source>
</evidence>
<feature type="region of interest" description="Disordered" evidence="1">
    <location>
        <begin position="247"/>
        <end position="292"/>
    </location>
</feature>
<feature type="region of interest" description="Disordered" evidence="1">
    <location>
        <begin position="306"/>
        <end position="325"/>
    </location>
</feature>
<comment type="caution">
    <text evidence="3">The sequence shown here is derived from an EMBL/GenBank/DDBJ whole genome shotgun (WGS) entry which is preliminary data.</text>
</comment>
<sequence>MELDKKKAWIRYTLTAIHGRPMVPETLCSKAEYNVPILEFIDVTSPRYSAYQEKTAEMSLPKAKPDQHCQIRVSIPRLGFTRGEIIPVNLVLTHYQEFQSKQAIQVDLLRVVDIRTAKSTVVKEQVLRSIKHDLHIVGPYNFSHSNVSQLLIPTSTPPTISYKGQMLHVHYKVRVHLNMSTKKKPKPEELCDIEVPIVIGTWPRADVPIDDDDDELDGSMGELMLGEDTEDDISDKDFFMDGSKTPELLKQRLPSNRSSIGFASTGPHGVVDRSSSITSHSSNISGNSESSWISGLSSDHASRITSSTTISSGSDQSSIRPSYARNSLSAGTQLSETYLNRSNSTPDLLTFLPTNQLSVSTASFKPPLPPRKQPDTSLSSSTKRSSCYDNGVQSNFSSQSGISTHQHSKANPPPVAFNALADLSTQKYQHVRVKSDDYRLGFPSLARQSAVVNNVPVHILKPIPSVSTSHSSTTSSRHAAAPDIGASRQPTKSLFQTYSHSSGAESKTETEAVDGSGSGSDVDSDDSEDETDLLHVLAKKKKEQERYMRRKQQMV</sequence>
<feature type="compositionally biased region" description="Low complexity" evidence="1">
    <location>
        <begin position="306"/>
        <end position="322"/>
    </location>
</feature>
<protein>
    <recommendedName>
        <fullName evidence="2">Arrestin C-terminal-like domain-containing protein</fullName>
    </recommendedName>
</protein>
<name>A0A8H7EMY2_9FUNG</name>
<dbReference type="EMBL" id="JABAYA010000111">
    <property type="protein sequence ID" value="KAF7724802.1"/>
    <property type="molecule type" value="Genomic_DNA"/>
</dbReference>
<feature type="compositionally biased region" description="Low complexity" evidence="1">
    <location>
        <begin position="465"/>
        <end position="476"/>
    </location>
</feature>
<accession>A0A8H7EMY2</accession>
<feature type="domain" description="Arrestin C-terminal-like" evidence="2">
    <location>
        <begin position="65"/>
        <end position="203"/>
    </location>
</feature>
<reference evidence="3" key="1">
    <citation type="submission" date="2020-01" db="EMBL/GenBank/DDBJ databases">
        <title>Genome Sequencing of Three Apophysomyces-Like Fungal Strains Confirms a Novel Fungal Genus in the Mucoromycota with divergent Burkholderia-like Endosymbiotic Bacteria.</title>
        <authorList>
            <person name="Stajich J.E."/>
            <person name="Macias A.M."/>
            <person name="Carter-House D."/>
            <person name="Lovett B."/>
            <person name="Kasson L.R."/>
            <person name="Berry K."/>
            <person name="Grigoriev I."/>
            <person name="Chang Y."/>
            <person name="Spatafora J."/>
            <person name="Kasson M.T."/>
        </authorList>
    </citation>
    <scope>NUCLEOTIDE SEQUENCE</scope>
    <source>
        <strain evidence="3">NRRL A-21654</strain>
    </source>
</reference>
<dbReference type="AlphaFoldDB" id="A0A8H7EMY2"/>
<feature type="compositionally biased region" description="Acidic residues" evidence="1">
    <location>
        <begin position="522"/>
        <end position="531"/>
    </location>
</feature>
<evidence type="ECO:0000313" key="4">
    <source>
        <dbReference type="Proteomes" id="UP000605846"/>
    </source>
</evidence>
<dbReference type="OrthoDB" id="7785529at2759"/>
<evidence type="ECO:0000259" key="2">
    <source>
        <dbReference type="SMART" id="SM01017"/>
    </source>
</evidence>
<dbReference type="Gene3D" id="2.60.40.640">
    <property type="match status" value="1"/>
</dbReference>
<dbReference type="SMART" id="SM01017">
    <property type="entry name" value="Arrestin_C"/>
    <property type="match status" value="1"/>
</dbReference>